<sequence>MFTLGTAAKHVGKSKPTISKAIKDGRLSATKVNGVYQIEPSELLRVFPTKPVQETTPAPTVTTDILQVKVDMLEAQLLREQETVGDLRSRLDRAEERMLQLTHREPAETPKMGWWGRLRGL</sequence>
<organism evidence="2 3">
    <name type="scientific">Pelagimonas varians</name>
    <dbReference type="NCBI Taxonomy" id="696760"/>
    <lineage>
        <taxon>Bacteria</taxon>
        <taxon>Pseudomonadati</taxon>
        <taxon>Pseudomonadota</taxon>
        <taxon>Alphaproteobacteria</taxon>
        <taxon>Rhodobacterales</taxon>
        <taxon>Roseobacteraceae</taxon>
        <taxon>Pelagimonas</taxon>
    </lineage>
</organism>
<feature type="coiled-coil region" evidence="1">
    <location>
        <begin position="70"/>
        <end position="104"/>
    </location>
</feature>
<accession>A0A238L6I9</accession>
<name>A0A238L6I9_9RHOB</name>
<evidence type="ECO:0000313" key="3">
    <source>
        <dbReference type="Proteomes" id="UP000220836"/>
    </source>
</evidence>
<gene>
    <name evidence="2" type="ORF">PEV8663_04775</name>
</gene>
<reference evidence="2 3" key="1">
    <citation type="submission" date="2017-05" db="EMBL/GenBank/DDBJ databases">
        <authorList>
            <person name="Song R."/>
            <person name="Chenine A.L."/>
            <person name="Ruprecht R.M."/>
        </authorList>
    </citation>
    <scope>NUCLEOTIDE SEQUENCE [LARGE SCALE GENOMIC DNA]</scope>
    <source>
        <strain evidence="2 3">CECT 8663</strain>
    </source>
</reference>
<evidence type="ECO:0008006" key="4">
    <source>
        <dbReference type="Google" id="ProtNLM"/>
    </source>
</evidence>
<evidence type="ECO:0000313" key="2">
    <source>
        <dbReference type="EMBL" id="SMX50714.1"/>
    </source>
</evidence>
<evidence type="ECO:0000256" key="1">
    <source>
        <dbReference type="SAM" id="Coils"/>
    </source>
</evidence>
<dbReference type="AlphaFoldDB" id="A0A238L6I9"/>
<proteinExistence type="predicted"/>
<keyword evidence="3" id="KW-1185">Reference proteome</keyword>
<dbReference type="EMBL" id="FXYH01000044">
    <property type="protein sequence ID" value="SMX50714.1"/>
    <property type="molecule type" value="Genomic_DNA"/>
</dbReference>
<protein>
    <recommendedName>
        <fullName evidence="4">Helix-turn-helix domain protein</fullName>
    </recommendedName>
</protein>
<dbReference type="Proteomes" id="UP000220836">
    <property type="component" value="Unassembled WGS sequence"/>
</dbReference>
<keyword evidence="1" id="KW-0175">Coiled coil</keyword>